<reference evidence="3 4" key="1">
    <citation type="journal article" date="2019" name="Int. J. Syst. Evol. Microbiol.">
        <title>The Global Catalogue of Microorganisms (GCM) 10K type strain sequencing project: providing services to taxonomists for standard genome sequencing and annotation.</title>
        <authorList>
            <consortium name="The Broad Institute Genomics Platform"/>
            <consortium name="The Broad Institute Genome Sequencing Center for Infectious Disease"/>
            <person name="Wu L."/>
            <person name="Ma J."/>
        </authorList>
    </citation>
    <scope>NUCLEOTIDE SEQUENCE [LARGE SCALE GENOMIC DNA]</scope>
    <source>
        <strain evidence="3 4">JCM 6833</strain>
    </source>
</reference>
<feature type="region of interest" description="Disordered" evidence="1">
    <location>
        <begin position="89"/>
        <end position="111"/>
    </location>
</feature>
<dbReference type="EMBL" id="BAAATD010000020">
    <property type="protein sequence ID" value="GAA2635904.1"/>
    <property type="molecule type" value="Genomic_DNA"/>
</dbReference>
<evidence type="ECO:0000256" key="1">
    <source>
        <dbReference type="SAM" id="MobiDB-lite"/>
    </source>
</evidence>
<dbReference type="Proteomes" id="UP001501509">
    <property type="component" value="Unassembled WGS sequence"/>
</dbReference>
<organism evidence="3 4">
    <name type="scientific">Actinomadura fulvescens</name>
    <dbReference type="NCBI Taxonomy" id="46160"/>
    <lineage>
        <taxon>Bacteria</taxon>
        <taxon>Bacillati</taxon>
        <taxon>Actinomycetota</taxon>
        <taxon>Actinomycetes</taxon>
        <taxon>Streptosporangiales</taxon>
        <taxon>Thermomonosporaceae</taxon>
        <taxon>Actinomadura</taxon>
    </lineage>
</organism>
<accession>A0ABN3QUW0</accession>
<evidence type="ECO:0008006" key="5">
    <source>
        <dbReference type="Google" id="ProtNLM"/>
    </source>
</evidence>
<evidence type="ECO:0000313" key="3">
    <source>
        <dbReference type="EMBL" id="GAA2635904.1"/>
    </source>
</evidence>
<evidence type="ECO:0000256" key="2">
    <source>
        <dbReference type="SAM" id="SignalP"/>
    </source>
</evidence>
<evidence type="ECO:0000313" key="4">
    <source>
        <dbReference type="Proteomes" id="UP001501509"/>
    </source>
</evidence>
<keyword evidence="4" id="KW-1185">Reference proteome</keyword>
<feature type="chain" id="PRO_5045272818" description="Secreted protein" evidence="2">
    <location>
        <begin position="23"/>
        <end position="122"/>
    </location>
</feature>
<gene>
    <name evidence="3" type="ORF">GCM10010411_88760</name>
</gene>
<keyword evidence="2" id="KW-0732">Signal</keyword>
<comment type="caution">
    <text evidence="3">The sequence shown here is derived from an EMBL/GenBank/DDBJ whole genome shotgun (WGS) entry which is preliminary data.</text>
</comment>
<feature type="compositionally biased region" description="Polar residues" evidence="1">
    <location>
        <begin position="96"/>
        <end position="111"/>
    </location>
</feature>
<dbReference type="RefSeq" id="WP_344548612.1">
    <property type="nucleotide sequence ID" value="NZ_BAAATD010000020.1"/>
</dbReference>
<name>A0ABN3QUW0_9ACTN</name>
<protein>
    <recommendedName>
        <fullName evidence="5">Secreted protein</fullName>
    </recommendedName>
</protein>
<sequence>MKGSLRAAGLLLTTAVVTTALPATTSAATAPQQADPNRLAAMLTEFTRVNPLQQLGVLGKMNTTDPGVGAVVNELRGITVADLLSSSIPSSPKHATISNMRTGQKPQPTYTTSLAVLKESAD</sequence>
<proteinExistence type="predicted"/>
<feature type="signal peptide" evidence="2">
    <location>
        <begin position="1"/>
        <end position="22"/>
    </location>
</feature>